<evidence type="ECO:0000256" key="4">
    <source>
        <dbReference type="ARBA" id="ARBA00023030"/>
    </source>
</evidence>
<dbReference type="InterPro" id="IPR001111">
    <property type="entry name" value="TGF-b_propeptide"/>
</dbReference>
<dbReference type="Proteomes" id="UP000729913">
    <property type="component" value="Unassembled WGS sequence"/>
</dbReference>
<evidence type="ECO:0000256" key="1">
    <source>
        <dbReference type="ARBA" id="ARBA00004613"/>
    </source>
</evidence>
<evidence type="ECO:0000259" key="8">
    <source>
        <dbReference type="PROSITE" id="PS51362"/>
    </source>
</evidence>
<dbReference type="SMART" id="SM00204">
    <property type="entry name" value="TGFB"/>
    <property type="match status" value="1"/>
</dbReference>
<dbReference type="Pfam" id="PF00688">
    <property type="entry name" value="TGFb_propeptide"/>
    <property type="match status" value="1"/>
</dbReference>
<keyword evidence="5" id="KW-1015">Disulfide bond</keyword>
<sequence>MGEHPIILSGNRDTEEQAEDVKAKRKRREEKGLEKIEKTKSYKIYSKKSDSESDKDKGECRNCCGSSSSGSGCSPEELSSSSSSSSSRRHPSLVVSSLGFGRVSSPSSLLAGLFLVSLLVVSHFRATLAVPTRMEHQQSHRHQYRHQPESLEAHEPPKEGTGDNAGLRDDDDDELETLRRSIVEGLGLKRIPDPSKANVSQTEYERAHGEYLTRLQMSRAPGDRRRKRLHTFYATAFDDDDDDVDDDDEAKRQAIENEHHHLFFPVEMPVDSELEHANLRLFLTTDLEEAPIEVSIYRLSNSSRHLVARETIQRLSGPRWIELDTTEAAAYWHEALEDNLGLELRLESLRSNIVFSNPVLNVFTTSHSSRKRRSAPKQLMSLHKGRRTECRDNNKKCCRHEMTVIFKDIKGFEFIVQPKNFDAGYCKGRCPPRYNPAHHHALLQSLIWKEDKRKAPRPCCAPSKLAELEILYFDENDPTKLKVSSWKNMRVLECRIDGIETILARGNFEKSQVKDRSRPHLRRCFEEPNEFVLARETKRSSLDLLNLPIILTLPSCKGSIERTTLSPWALRIRTKRRII</sequence>
<dbReference type="FunFam" id="2.10.90.10:FF:000058">
    <property type="entry name" value="Maverick"/>
    <property type="match status" value="1"/>
</dbReference>
<reference evidence="9" key="1">
    <citation type="submission" date="2020-03" db="EMBL/GenBank/DDBJ databases">
        <authorList>
            <person name="Chebbi M.A."/>
            <person name="Drezen J.M."/>
        </authorList>
    </citation>
    <scope>NUCLEOTIDE SEQUENCE</scope>
    <source>
        <tissue evidence="9">Whole body</tissue>
    </source>
</reference>
<feature type="compositionally biased region" description="Basic and acidic residues" evidence="7">
    <location>
        <begin position="12"/>
        <end position="22"/>
    </location>
</feature>
<dbReference type="EMBL" id="JAAOIC020000044">
    <property type="protein sequence ID" value="KAG8038216.1"/>
    <property type="molecule type" value="Genomic_DNA"/>
</dbReference>
<feature type="domain" description="TGF-beta family profile" evidence="8">
    <location>
        <begin position="370"/>
        <end position="497"/>
    </location>
</feature>
<name>A0A8J5QT98_9HYME</name>
<dbReference type="CDD" id="cd13755">
    <property type="entry name" value="TGF_beta_maverick"/>
    <property type="match status" value="1"/>
</dbReference>
<keyword evidence="10" id="KW-1185">Reference proteome</keyword>
<dbReference type="OrthoDB" id="5949851at2759"/>
<dbReference type="PROSITE" id="PS51362">
    <property type="entry name" value="TGF_BETA_2"/>
    <property type="match status" value="1"/>
</dbReference>
<dbReference type="InterPro" id="IPR001839">
    <property type="entry name" value="TGF-b_C"/>
</dbReference>
<dbReference type="GO" id="GO:0005615">
    <property type="term" value="C:extracellular space"/>
    <property type="evidence" value="ECO:0007669"/>
    <property type="project" value="TreeGrafter"/>
</dbReference>
<dbReference type="PANTHER" id="PTHR11848:SF119">
    <property type="entry name" value="TGF-BETA FAMILY PROFILE DOMAIN-CONTAINING PROTEIN"/>
    <property type="match status" value="1"/>
</dbReference>
<evidence type="ECO:0000256" key="6">
    <source>
        <dbReference type="RuleBase" id="RU000354"/>
    </source>
</evidence>
<evidence type="ECO:0000256" key="5">
    <source>
        <dbReference type="ARBA" id="ARBA00023157"/>
    </source>
</evidence>
<dbReference type="Pfam" id="PF00019">
    <property type="entry name" value="TGF_beta"/>
    <property type="match status" value="1"/>
</dbReference>
<organism evidence="9 10">
    <name type="scientific">Cotesia typhae</name>
    <dbReference type="NCBI Taxonomy" id="2053667"/>
    <lineage>
        <taxon>Eukaryota</taxon>
        <taxon>Metazoa</taxon>
        <taxon>Ecdysozoa</taxon>
        <taxon>Arthropoda</taxon>
        <taxon>Hexapoda</taxon>
        <taxon>Insecta</taxon>
        <taxon>Pterygota</taxon>
        <taxon>Neoptera</taxon>
        <taxon>Endopterygota</taxon>
        <taxon>Hymenoptera</taxon>
        <taxon>Apocrita</taxon>
        <taxon>Ichneumonoidea</taxon>
        <taxon>Braconidae</taxon>
        <taxon>Microgastrinae</taxon>
        <taxon>Cotesia</taxon>
    </lineage>
</organism>
<dbReference type="InterPro" id="IPR015615">
    <property type="entry name" value="TGF-beta-rel"/>
</dbReference>
<keyword evidence="3" id="KW-0964">Secreted</keyword>
<evidence type="ECO:0000313" key="9">
    <source>
        <dbReference type="EMBL" id="KAG8038216.1"/>
    </source>
</evidence>
<evidence type="ECO:0000256" key="2">
    <source>
        <dbReference type="ARBA" id="ARBA00006656"/>
    </source>
</evidence>
<feature type="region of interest" description="Disordered" evidence="7">
    <location>
        <begin position="133"/>
        <end position="172"/>
    </location>
</feature>
<dbReference type="GO" id="GO:0005125">
    <property type="term" value="F:cytokine activity"/>
    <property type="evidence" value="ECO:0007669"/>
    <property type="project" value="TreeGrafter"/>
</dbReference>
<dbReference type="GO" id="GO:0008083">
    <property type="term" value="F:growth factor activity"/>
    <property type="evidence" value="ECO:0007669"/>
    <property type="project" value="UniProtKB-KW"/>
</dbReference>
<comment type="caution">
    <text evidence="9">The sequence shown here is derived from an EMBL/GenBank/DDBJ whole genome shotgun (WGS) entry which is preliminary data.</text>
</comment>
<dbReference type="PANTHER" id="PTHR11848">
    <property type="entry name" value="TGF-BETA FAMILY"/>
    <property type="match status" value="1"/>
</dbReference>
<feature type="compositionally biased region" description="Basic and acidic residues" evidence="7">
    <location>
        <begin position="146"/>
        <end position="161"/>
    </location>
</feature>
<gene>
    <name evidence="9" type="ORF">G9C98_006543</name>
</gene>
<reference evidence="9" key="2">
    <citation type="submission" date="2021-04" db="EMBL/GenBank/DDBJ databases">
        <title>Genome-wide patterns of bracovirus chromosomal integration into multiple host tissues during parasitism.</title>
        <authorList>
            <person name="Chebbi M.A.C."/>
        </authorList>
    </citation>
    <scope>NUCLEOTIDE SEQUENCE</scope>
    <source>
        <tissue evidence="9">Whole body</tissue>
    </source>
</reference>
<dbReference type="InterPro" id="IPR017948">
    <property type="entry name" value="TGFb_CS"/>
</dbReference>
<dbReference type="AlphaFoldDB" id="A0A8J5QT98"/>
<keyword evidence="4 6" id="KW-0339">Growth factor</keyword>
<feature type="compositionally biased region" description="Basic and acidic residues" evidence="7">
    <location>
        <begin position="29"/>
        <end position="40"/>
    </location>
</feature>
<evidence type="ECO:0000256" key="3">
    <source>
        <dbReference type="ARBA" id="ARBA00022525"/>
    </source>
</evidence>
<evidence type="ECO:0000313" key="10">
    <source>
        <dbReference type="Proteomes" id="UP000729913"/>
    </source>
</evidence>
<proteinExistence type="inferred from homology"/>
<dbReference type="PROSITE" id="PS00250">
    <property type="entry name" value="TGF_BETA_1"/>
    <property type="match status" value="1"/>
</dbReference>
<comment type="subcellular location">
    <subcellularLocation>
        <location evidence="1">Secreted</location>
    </subcellularLocation>
</comment>
<feature type="compositionally biased region" description="Basic and acidic residues" evidence="7">
    <location>
        <begin position="47"/>
        <end position="60"/>
    </location>
</feature>
<accession>A0A8J5QT98</accession>
<protein>
    <recommendedName>
        <fullName evidence="8">TGF-beta family profile domain-containing protein</fullName>
    </recommendedName>
</protein>
<comment type="similarity">
    <text evidence="2 6">Belongs to the TGF-beta family.</text>
</comment>
<evidence type="ECO:0000256" key="7">
    <source>
        <dbReference type="SAM" id="MobiDB-lite"/>
    </source>
</evidence>
<feature type="compositionally biased region" description="Low complexity" evidence="7">
    <location>
        <begin position="64"/>
        <end position="91"/>
    </location>
</feature>
<feature type="region of interest" description="Disordered" evidence="7">
    <location>
        <begin position="1"/>
        <end position="91"/>
    </location>
</feature>